<dbReference type="SUPFAM" id="SSF52047">
    <property type="entry name" value="RNI-like"/>
    <property type="match status" value="1"/>
</dbReference>
<reference evidence="2 3" key="1">
    <citation type="journal article" date="2018" name="New Phytol.">
        <title>Phylogenomics of Endogonaceae and evolution of mycorrhizas within Mucoromycota.</title>
        <authorList>
            <person name="Chang Y."/>
            <person name="Desiro A."/>
            <person name="Na H."/>
            <person name="Sandor L."/>
            <person name="Lipzen A."/>
            <person name="Clum A."/>
            <person name="Barry K."/>
            <person name="Grigoriev I.V."/>
            <person name="Martin F.M."/>
            <person name="Stajich J.E."/>
            <person name="Smith M.E."/>
            <person name="Bonito G."/>
            <person name="Spatafora J.W."/>
        </authorList>
    </citation>
    <scope>NUCLEOTIDE SEQUENCE [LARGE SCALE GENOMIC DNA]</scope>
    <source>
        <strain evidence="2 3">GMNB39</strain>
    </source>
</reference>
<dbReference type="Gene3D" id="3.80.10.10">
    <property type="entry name" value="Ribonuclease Inhibitor"/>
    <property type="match status" value="1"/>
</dbReference>
<dbReference type="PANTHER" id="PTHR16134">
    <property type="entry name" value="F-BOX/TPR REPEAT PROTEIN POF3"/>
    <property type="match status" value="1"/>
</dbReference>
<proteinExistence type="predicted"/>
<feature type="region of interest" description="Disordered" evidence="1">
    <location>
        <begin position="1"/>
        <end position="20"/>
    </location>
</feature>
<dbReference type="CDD" id="cd09917">
    <property type="entry name" value="F-box_SF"/>
    <property type="match status" value="1"/>
</dbReference>
<dbReference type="SUPFAM" id="SSF81383">
    <property type="entry name" value="F-box domain"/>
    <property type="match status" value="1"/>
</dbReference>
<dbReference type="EMBL" id="RBNI01006799">
    <property type="protein sequence ID" value="RUP45766.1"/>
    <property type="molecule type" value="Genomic_DNA"/>
</dbReference>
<dbReference type="InterPro" id="IPR036047">
    <property type="entry name" value="F-box-like_dom_sf"/>
</dbReference>
<sequence>MYASLDQSRNNPSPAPLMHTDHDFPASPISSLAGEILLEIGRVEVLEILDVLSCSLVCRRWNEVFGTLTKQFPNFSHLKLVGDYEEFTEDWIEEDWHAAHEYARRLMGLLAESKRMGLNHRNKVQSIQLNLRDMFDWLSTSVHLPEMEDFFVSVFSIGFPNLKSIHLEYTLIPSGELPLDRIRLFLARILPFCNTVDELMVIDRDEDLEDASDLQNPRHFIKEFVQGLSRNLTVLILSCHKLDSGLEEALKNCRNLSDITFEEMNSDDVTRCIQHWPNLRSLGMRLSEQPSDELLLKIGANLPNLCELHIHGSKLHPGPKVFVELLGRCNRLRELILTDMDSVDDTVLGVIAGTCRNLKNLWLSNSERLTGLNLPSVSIHWQKMERLYLDGCSNVEASFVGNVVANSLNISELKLPRHLEQNGELRQMLVRSSFRCTKKQFGSEYWEKVVGGENGQGI</sequence>
<evidence type="ECO:0008006" key="4">
    <source>
        <dbReference type="Google" id="ProtNLM"/>
    </source>
</evidence>
<evidence type="ECO:0000313" key="3">
    <source>
        <dbReference type="Proteomes" id="UP000268093"/>
    </source>
</evidence>
<evidence type="ECO:0000256" key="1">
    <source>
        <dbReference type="SAM" id="MobiDB-lite"/>
    </source>
</evidence>
<protein>
    <recommendedName>
        <fullName evidence="4">F-box domain-containing protein</fullName>
    </recommendedName>
</protein>
<keyword evidence="3" id="KW-1185">Reference proteome</keyword>
<accession>A0A433D4J6</accession>
<gene>
    <name evidence="2" type="ORF">BC936DRAFT_147762</name>
</gene>
<comment type="caution">
    <text evidence="2">The sequence shown here is derived from an EMBL/GenBank/DDBJ whole genome shotgun (WGS) entry which is preliminary data.</text>
</comment>
<dbReference type="Proteomes" id="UP000268093">
    <property type="component" value="Unassembled WGS sequence"/>
</dbReference>
<organism evidence="2 3">
    <name type="scientific">Jimgerdemannia flammicorona</name>
    <dbReference type="NCBI Taxonomy" id="994334"/>
    <lineage>
        <taxon>Eukaryota</taxon>
        <taxon>Fungi</taxon>
        <taxon>Fungi incertae sedis</taxon>
        <taxon>Mucoromycota</taxon>
        <taxon>Mucoromycotina</taxon>
        <taxon>Endogonomycetes</taxon>
        <taxon>Endogonales</taxon>
        <taxon>Endogonaceae</taxon>
        <taxon>Jimgerdemannia</taxon>
    </lineage>
</organism>
<name>A0A433D4J6_9FUNG</name>
<dbReference type="AlphaFoldDB" id="A0A433D4J6"/>
<evidence type="ECO:0000313" key="2">
    <source>
        <dbReference type="EMBL" id="RUP45766.1"/>
    </source>
</evidence>
<dbReference type="Gene3D" id="1.20.1280.50">
    <property type="match status" value="1"/>
</dbReference>
<feature type="compositionally biased region" description="Polar residues" evidence="1">
    <location>
        <begin position="1"/>
        <end position="12"/>
    </location>
</feature>
<dbReference type="InterPro" id="IPR032675">
    <property type="entry name" value="LRR_dom_sf"/>
</dbReference>
<dbReference type="OrthoDB" id="1924287at2759"/>
<dbReference type="PANTHER" id="PTHR16134:SF119">
    <property type="entry name" value="AT02038P-RELATED"/>
    <property type="match status" value="1"/>
</dbReference>